<feature type="compositionally biased region" description="Polar residues" evidence="1">
    <location>
        <begin position="251"/>
        <end position="269"/>
    </location>
</feature>
<dbReference type="AlphaFoldDB" id="A0A4S3JPX8"/>
<evidence type="ECO:0000313" key="5">
    <source>
        <dbReference type="Proteomes" id="UP000308092"/>
    </source>
</evidence>
<feature type="compositionally biased region" description="Basic and acidic residues" evidence="1">
    <location>
        <begin position="225"/>
        <end position="250"/>
    </location>
</feature>
<feature type="transmembrane region" description="Helical" evidence="2">
    <location>
        <begin position="864"/>
        <end position="882"/>
    </location>
</feature>
<feature type="compositionally biased region" description="Basic and acidic residues" evidence="1">
    <location>
        <begin position="113"/>
        <end position="153"/>
    </location>
</feature>
<name>A0A4S3JPX8_9EURO</name>
<evidence type="ECO:0000313" key="3">
    <source>
        <dbReference type="EMBL" id="KAA8650637.1"/>
    </source>
</evidence>
<dbReference type="VEuPathDB" id="FungiDB:EYZ11_002822"/>
<feature type="compositionally biased region" description="Basic and acidic residues" evidence="1">
    <location>
        <begin position="500"/>
        <end position="509"/>
    </location>
</feature>
<feature type="region of interest" description="Disordered" evidence="1">
    <location>
        <begin position="560"/>
        <end position="604"/>
    </location>
</feature>
<feature type="compositionally biased region" description="Polar residues" evidence="1">
    <location>
        <begin position="658"/>
        <end position="673"/>
    </location>
</feature>
<dbReference type="RefSeq" id="XP_033429998.1">
    <property type="nucleotide sequence ID" value="XM_033568003.1"/>
</dbReference>
<keyword evidence="5" id="KW-1185">Reference proteome</keyword>
<dbReference type="STRING" id="1220188.A0A4S3JPX8"/>
<evidence type="ECO:0000256" key="1">
    <source>
        <dbReference type="SAM" id="MobiDB-lite"/>
    </source>
</evidence>
<evidence type="ECO:0000313" key="4">
    <source>
        <dbReference type="EMBL" id="THC97716.1"/>
    </source>
</evidence>
<reference evidence="3 6" key="2">
    <citation type="submission" date="2019-08" db="EMBL/GenBank/DDBJ databases">
        <title>The genome sequence of a newly discovered highly antifungal drug resistant Aspergillus species, Aspergillus tanneri NIH 1004.</title>
        <authorList>
            <person name="Mounaud S."/>
            <person name="Singh I."/>
            <person name="Joardar V."/>
            <person name="Pakala S."/>
            <person name="Pakala S."/>
            <person name="Venepally P."/>
            <person name="Chung J.K."/>
            <person name="Losada L."/>
            <person name="Nierman W.C."/>
        </authorList>
    </citation>
    <scope>NUCLEOTIDE SEQUENCE [LARGE SCALE GENOMIC DNA]</scope>
    <source>
        <strain evidence="3 6">NIH1004</strain>
    </source>
</reference>
<dbReference type="Proteomes" id="UP000308092">
    <property type="component" value="Unassembled WGS sequence"/>
</dbReference>
<dbReference type="GeneID" id="54326027"/>
<reference evidence="4 5" key="1">
    <citation type="submission" date="2019-03" db="EMBL/GenBank/DDBJ databases">
        <title>The genome sequence of a newly discovered highly antifungal drug resistant Aspergillus species, Aspergillus tanneri NIH 1004.</title>
        <authorList>
            <person name="Mounaud S."/>
            <person name="Singh I."/>
            <person name="Joardar V."/>
            <person name="Pakala S."/>
            <person name="Pakala S."/>
            <person name="Venepally P."/>
            <person name="Hoover J."/>
            <person name="Nierman W."/>
            <person name="Chung J."/>
            <person name="Losada L."/>
        </authorList>
    </citation>
    <scope>NUCLEOTIDE SEQUENCE [LARGE SCALE GENOMIC DNA]</scope>
    <source>
        <strain evidence="4 5">NIH1004</strain>
    </source>
</reference>
<feature type="region of interest" description="Disordered" evidence="1">
    <location>
        <begin position="313"/>
        <end position="373"/>
    </location>
</feature>
<feature type="compositionally biased region" description="Polar residues" evidence="1">
    <location>
        <begin position="589"/>
        <end position="604"/>
    </location>
</feature>
<protein>
    <recommendedName>
        <fullName evidence="7">NTP binding protein</fullName>
    </recommendedName>
</protein>
<dbReference type="Proteomes" id="UP000324241">
    <property type="component" value="Unassembled WGS sequence"/>
</dbReference>
<keyword evidence="2" id="KW-0472">Membrane</keyword>
<feature type="compositionally biased region" description="Polar residues" evidence="1">
    <location>
        <begin position="696"/>
        <end position="715"/>
    </location>
</feature>
<comment type="caution">
    <text evidence="4">The sequence shown here is derived from an EMBL/GenBank/DDBJ whole genome shotgun (WGS) entry which is preliminary data.</text>
</comment>
<gene>
    <name evidence="3" type="ORF">ATNIH1004_003325</name>
    <name evidence="4" type="ORF">EYZ11_002822</name>
</gene>
<evidence type="ECO:0000256" key="2">
    <source>
        <dbReference type="SAM" id="Phobius"/>
    </source>
</evidence>
<feature type="compositionally biased region" description="Basic and acidic residues" evidence="1">
    <location>
        <begin position="91"/>
        <end position="100"/>
    </location>
</feature>
<keyword evidence="2" id="KW-0812">Transmembrane</keyword>
<proteinExistence type="predicted"/>
<feature type="region of interest" description="Disordered" evidence="1">
    <location>
        <begin position="490"/>
        <end position="532"/>
    </location>
</feature>
<evidence type="ECO:0000313" key="6">
    <source>
        <dbReference type="Proteomes" id="UP000324241"/>
    </source>
</evidence>
<feature type="compositionally biased region" description="Polar residues" evidence="1">
    <location>
        <begin position="41"/>
        <end position="51"/>
    </location>
</feature>
<feature type="region of interest" description="Disordered" evidence="1">
    <location>
        <begin position="658"/>
        <end position="717"/>
    </location>
</feature>
<dbReference type="EMBL" id="QUQM01000001">
    <property type="protein sequence ID" value="KAA8650637.1"/>
    <property type="molecule type" value="Genomic_DNA"/>
</dbReference>
<accession>A0A4S3JPX8</accession>
<keyword evidence="2" id="KW-1133">Transmembrane helix</keyword>
<dbReference type="OrthoDB" id="5415055at2759"/>
<evidence type="ECO:0008006" key="7">
    <source>
        <dbReference type="Google" id="ProtNLM"/>
    </source>
</evidence>
<dbReference type="EMBL" id="SOSA01000066">
    <property type="protein sequence ID" value="THC97716.1"/>
    <property type="molecule type" value="Genomic_DNA"/>
</dbReference>
<feature type="region of interest" description="Disordered" evidence="1">
    <location>
        <begin position="26"/>
        <end position="269"/>
    </location>
</feature>
<organism evidence="4 5">
    <name type="scientific">Aspergillus tanneri</name>
    <dbReference type="NCBI Taxonomy" id="1220188"/>
    <lineage>
        <taxon>Eukaryota</taxon>
        <taxon>Fungi</taxon>
        <taxon>Dikarya</taxon>
        <taxon>Ascomycota</taxon>
        <taxon>Pezizomycotina</taxon>
        <taxon>Eurotiomycetes</taxon>
        <taxon>Eurotiomycetidae</taxon>
        <taxon>Eurotiales</taxon>
        <taxon>Aspergillaceae</taxon>
        <taxon>Aspergillus</taxon>
        <taxon>Aspergillus subgen. Circumdati</taxon>
    </lineage>
</organism>
<sequence>MEERFNLPDGHILNLQARLRNLKHAKNDAEETECDLAQEPATGTQPCQFPSESRDPKSTPEASLRKVTPTRLPMPKKIADKARGQYTEKSPVAEHGEHSLGRRVRAKVPPIPLERRPAKSADKDREQYWQKVKEKFDRESPRSSRAKDKHKDYYYGAYQKILSLTGSPKQETTRHKLKHVGKDLEKASMQSAIPRSAAVDHNLSCRHDPAPSSKGELSGPSKSRSNKDQRKALETGDAANRRLPERHDTATDSSAHSRLSISPVSGPCSSITEWEDRFVVNMPSAKEPNPPTMSAHQIAEFQRSIDKVHKEGEAMLDPDTLPSPRTTTPEDKFRFPESQARKMGNLDSQDSNAASLAVSDEPMSSQQPSNGRYYCPDEIGKPRFSTIWEESPSRSKCKVATALNIDGSFLGCKEMNGPNDKNPDEILLFSTAGERPVHPRVVDVSTSVPRNLREWKKADPRQATVFDQKTVVQEEWKPISQNLKHAQCSKPSTTTMCRENNCRPPERAEISAPKASGKENTSRTQNLTKVPEQWKCSQEDNVFIITPTIKRTMMSMVDMRGAADRSSAPKEPASQAGGETITDARAKPPTNSTPSGLRRATQTSWGKLNTQYITLSKASPTTNCTAAQNQAEARQNNIEHPHPIRGYIRTTGMVKSSTENHIRRSLNSQQSQVHGAGPDNENVTPMRSVTDPAQFAKSTSAQKPIVPTTSPTGDQQALKATARSARIFEVAELDGQQVDDLKDEPKEQVLRPKSTTTINSSSHNANVEIQETVKDAVVDSVTFGLIIDIIVLSIAQAQGLYDQIIANRNSRTELLKVSLTCILRMAGHCLYVLWNVLTACYVYNTTGSWPRPNEKDLARSLTELGQAVIYLVALGFIMMVVGRAAGYIVLVGSWVVWVTKPFGWILGALGRALLA</sequence>